<gene>
    <name evidence="1" type="ORF">AMSG_11459</name>
</gene>
<name>A0A0L0DV78_THETB</name>
<dbReference type="GeneID" id="25569412"/>
<organism evidence="1 2">
    <name type="scientific">Thecamonas trahens ATCC 50062</name>
    <dbReference type="NCBI Taxonomy" id="461836"/>
    <lineage>
        <taxon>Eukaryota</taxon>
        <taxon>Apusozoa</taxon>
        <taxon>Apusomonadida</taxon>
        <taxon>Apusomonadidae</taxon>
        <taxon>Thecamonas</taxon>
    </lineage>
</organism>
<dbReference type="RefSeq" id="XP_013752667.1">
    <property type="nucleotide sequence ID" value="XM_013897213.1"/>
</dbReference>
<dbReference type="InterPro" id="IPR013320">
    <property type="entry name" value="ConA-like_dom_sf"/>
</dbReference>
<dbReference type="Proteomes" id="UP000054408">
    <property type="component" value="Unassembled WGS sequence"/>
</dbReference>
<keyword evidence="2" id="KW-1185">Reference proteome</keyword>
<dbReference type="SUPFAM" id="SSF49899">
    <property type="entry name" value="Concanavalin A-like lectins/glucanases"/>
    <property type="match status" value="1"/>
</dbReference>
<evidence type="ECO:0000313" key="2">
    <source>
        <dbReference type="Proteomes" id="UP000054408"/>
    </source>
</evidence>
<protein>
    <submittedName>
        <fullName evidence="1">Uncharacterized protein</fullName>
    </submittedName>
</protein>
<accession>A0A0L0DV78</accession>
<evidence type="ECO:0000313" key="1">
    <source>
        <dbReference type="EMBL" id="KNC56209.1"/>
    </source>
</evidence>
<proteinExistence type="predicted"/>
<dbReference type="EMBL" id="GL349515">
    <property type="protein sequence ID" value="KNC56209.1"/>
    <property type="molecule type" value="Genomic_DNA"/>
</dbReference>
<dbReference type="Gene3D" id="2.60.120.200">
    <property type="match status" value="1"/>
</dbReference>
<reference evidence="1 2" key="1">
    <citation type="submission" date="2010-05" db="EMBL/GenBank/DDBJ databases">
        <title>The Genome Sequence of Thecamonas trahens ATCC 50062.</title>
        <authorList>
            <consortium name="The Broad Institute Genome Sequencing Platform"/>
            <person name="Russ C."/>
            <person name="Cuomo C."/>
            <person name="Shea T."/>
            <person name="Young S.K."/>
            <person name="Zeng Q."/>
            <person name="Koehrsen M."/>
            <person name="Haas B."/>
            <person name="Borodovsky M."/>
            <person name="Guigo R."/>
            <person name="Alvarado L."/>
            <person name="Berlin A."/>
            <person name="Bochicchio J."/>
            <person name="Borenstein D."/>
            <person name="Chapman S."/>
            <person name="Chen Z."/>
            <person name="Freedman E."/>
            <person name="Gellesch M."/>
            <person name="Goldberg J."/>
            <person name="Griggs A."/>
            <person name="Gujja S."/>
            <person name="Heilman E."/>
            <person name="Heiman D."/>
            <person name="Hepburn T."/>
            <person name="Howarth C."/>
            <person name="Jen D."/>
            <person name="Larson L."/>
            <person name="Mehta T."/>
            <person name="Park D."/>
            <person name="Pearson M."/>
            <person name="Roberts A."/>
            <person name="Saif S."/>
            <person name="Shenoy N."/>
            <person name="Sisk P."/>
            <person name="Stolte C."/>
            <person name="Sykes S."/>
            <person name="Thomson T."/>
            <person name="Walk T."/>
            <person name="White J."/>
            <person name="Yandava C."/>
            <person name="Burger G."/>
            <person name="Gray M.W."/>
            <person name="Holland P.W.H."/>
            <person name="King N."/>
            <person name="Lang F.B.F."/>
            <person name="Roger A.J."/>
            <person name="Ruiz-Trillo I."/>
            <person name="Lander E."/>
            <person name="Nusbaum C."/>
        </authorList>
    </citation>
    <scope>NUCLEOTIDE SEQUENCE [LARGE SCALE GENOMIC DNA]</scope>
    <source>
        <strain evidence="1 2">ATCC 50062</strain>
    </source>
</reference>
<dbReference type="AlphaFoldDB" id="A0A0L0DV78"/>
<sequence>MARLDAPALAALSSPIVLELDPIFDPISSTHIQPAVAGWRFSDSDPALGHLMATSWSLEVAAVEGGGHNGTTQWQLLDSGTRGVNARPLSGVFRSLRQNGLRSRLLRLTFSPSNAVYSSLEIYRDVNEEVTGSHACQAYDSRAVYNRAGLYRCGSDLATLEENEALGLLSTMALSNNAYDAGGASDAHWKVTNGYSGVSGETPVKVTTFPSPPFASNGPSSAWIGTSAAWPQPYPPRPHVYSLDFSMPMPYSDNWRANVDPPVAACTAGSLQVSVWYSSPIYSIRINGREATSSPPLHTLPANSTASSVLLELNGFLDIGSQALEIVTSGILRVDFPAFRNHDWLPLHFVGPSATHWTVSETAGVAMKDIHYLDRFFVDCPDGYVMNGARFRRVGSHLHTSHGRDNYLDPVTSAVPRAVVQLRESPNWGGLAGQARCLAGSSLGGVIHDINLSNVMQPYGGVMTSLLDLAKVGFECPAGTALQKFRFARSGGCNNPSDWTTGVVDSTQCVSPIGQEGLAFRSTCANLTDPAVASAPGVWRSVGVGAPVHVAAWTSVEQPQLLERVGVLCHHNEYMAGIKFRVGGCDKHVTWESAVDTPPCTGDENNPQRNGIIMEALCKPYRPPASIFANGVLAPNRTHPLVALWLSADELVTSGHAPGSSIGVWPNIATGEASVTLTHAVQKTPWRQPILTALPVGNATRHAVYFDGVDDILRGTGVIGPAVTYFAVFEDIGTSHSCCAGVLISMGSTVANHDAAHGISLAGSGPTKVVLDYPGSADMSTTNVADGKKHVAVLSYNTTATMLWIDGVLENTIPSHVHLNNHIMIGARYREVRDMLEGSGLADRSFKGYLYEALVVNEAVDADAVNAMAFGLMQKHSVAHAGNASCYALPPLFRGSVCAGLGPAACSPEGACTVCPAGSLAQHVLRVPAHIR</sequence>